<dbReference type="Proteomes" id="UP001067235">
    <property type="component" value="Unassembled WGS sequence"/>
</dbReference>
<dbReference type="EMBL" id="JAPWIE010000011">
    <property type="protein sequence ID" value="MCZ4553663.1"/>
    <property type="molecule type" value="Genomic_DNA"/>
</dbReference>
<dbReference type="RefSeq" id="WP_301574343.1">
    <property type="nucleotide sequence ID" value="NZ_JAPWIE010000011.1"/>
</dbReference>
<keyword evidence="2" id="KW-1185">Reference proteome</keyword>
<accession>A0ABT4N327</accession>
<evidence type="ECO:0000313" key="1">
    <source>
        <dbReference type="EMBL" id="MCZ4553663.1"/>
    </source>
</evidence>
<gene>
    <name evidence="1" type="ORF">O4213_26990</name>
</gene>
<name>A0ABT4N327_GORRU</name>
<reference evidence="1" key="1">
    <citation type="submission" date="2022-12" db="EMBL/GenBank/DDBJ databases">
        <authorList>
            <person name="Krivoruchko A.V."/>
            <person name="Elkin A."/>
        </authorList>
    </citation>
    <scope>NUCLEOTIDE SEQUENCE</scope>
    <source>
        <strain evidence="1">IEGM 1388</strain>
    </source>
</reference>
<organism evidence="1 2">
    <name type="scientific">Gordonia rubripertincta</name>
    <name type="common">Rhodococcus corallinus</name>
    <dbReference type="NCBI Taxonomy" id="36822"/>
    <lineage>
        <taxon>Bacteria</taxon>
        <taxon>Bacillati</taxon>
        <taxon>Actinomycetota</taxon>
        <taxon>Actinomycetes</taxon>
        <taxon>Mycobacteriales</taxon>
        <taxon>Gordoniaceae</taxon>
        <taxon>Gordonia</taxon>
    </lineage>
</organism>
<sequence>MTMTRNTYADRAAHFHAQSAIAATAGDTETAGRLEEMAQRAEQAHNDRAWLRADDLRYDNDDCCNECHQHLSDPHEAACLYADLSYATT</sequence>
<comment type="caution">
    <text evidence="1">The sequence shown here is derived from an EMBL/GenBank/DDBJ whole genome shotgun (WGS) entry which is preliminary data.</text>
</comment>
<protein>
    <submittedName>
        <fullName evidence="1">Uncharacterized protein</fullName>
    </submittedName>
</protein>
<proteinExistence type="predicted"/>
<evidence type="ECO:0000313" key="2">
    <source>
        <dbReference type="Proteomes" id="UP001067235"/>
    </source>
</evidence>